<keyword evidence="2" id="KW-0732">Signal</keyword>
<dbReference type="SMART" id="SM00345">
    <property type="entry name" value="HTH_GNTR"/>
    <property type="match status" value="1"/>
</dbReference>
<reference evidence="10 11" key="1">
    <citation type="submission" date="2019-05" db="EMBL/GenBank/DDBJ databases">
        <authorList>
            <person name="Narsing Rao M.P."/>
            <person name="Li W.J."/>
        </authorList>
    </citation>
    <scope>NUCLEOTIDE SEQUENCE [LARGE SCALE GENOMIC DNA]</scope>
    <source>
        <strain evidence="10 11">SYSU_K30003</strain>
    </source>
</reference>
<keyword evidence="11" id="KW-1185">Reference proteome</keyword>
<organism evidence="10 11">
    <name type="scientific">Paenibacillus antri</name>
    <dbReference type="NCBI Taxonomy" id="2582848"/>
    <lineage>
        <taxon>Bacteria</taxon>
        <taxon>Bacillati</taxon>
        <taxon>Bacillota</taxon>
        <taxon>Bacilli</taxon>
        <taxon>Bacillales</taxon>
        <taxon>Paenibacillaceae</taxon>
        <taxon>Paenibacillus</taxon>
    </lineage>
</organism>
<keyword evidence="1" id="KW-1003">Cell membrane</keyword>
<keyword evidence="5" id="KW-0472">Membrane</keyword>
<proteinExistence type="predicted"/>
<dbReference type="SUPFAM" id="SSF53850">
    <property type="entry name" value="Periplasmic binding protein-like II"/>
    <property type="match status" value="1"/>
</dbReference>
<evidence type="ECO:0000256" key="2">
    <source>
        <dbReference type="ARBA" id="ARBA00022729"/>
    </source>
</evidence>
<evidence type="ECO:0000259" key="9">
    <source>
        <dbReference type="PROSITE" id="PS50949"/>
    </source>
</evidence>
<feature type="domain" description="HTH gntR-type" evidence="9">
    <location>
        <begin position="11"/>
        <end position="79"/>
    </location>
</feature>
<evidence type="ECO:0000256" key="4">
    <source>
        <dbReference type="ARBA" id="ARBA00023125"/>
    </source>
</evidence>
<dbReference type="EMBL" id="VCIW01000004">
    <property type="protein sequence ID" value="TLS52635.1"/>
    <property type="molecule type" value="Genomic_DNA"/>
</dbReference>
<dbReference type="Pfam" id="PF00392">
    <property type="entry name" value="GntR"/>
    <property type="match status" value="1"/>
</dbReference>
<keyword evidence="8" id="KW-0449">Lipoprotein</keyword>
<dbReference type="PRINTS" id="PR00035">
    <property type="entry name" value="HTHGNTR"/>
</dbReference>
<keyword evidence="4" id="KW-0238">DNA-binding</keyword>
<dbReference type="RefSeq" id="WP_138193626.1">
    <property type="nucleotide sequence ID" value="NZ_VCIW01000004.1"/>
</dbReference>
<evidence type="ECO:0000256" key="1">
    <source>
        <dbReference type="ARBA" id="ARBA00022475"/>
    </source>
</evidence>
<evidence type="ECO:0000256" key="3">
    <source>
        <dbReference type="ARBA" id="ARBA00023015"/>
    </source>
</evidence>
<dbReference type="PANTHER" id="PTHR43649">
    <property type="entry name" value="ARABINOSE-BINDING PROTEIN-RELATED"/>
    <property type="match status" value="1"/>
</dbReference>
<dbReference type="Pfam" id="PF01547">
    <property type="entry name" value="SBP_bac_1"/>
    <property type="match status" value="1"/>
</dbReference>
<keyword evidence="6" id="KW-0564">Palmitate</keyword>
<evidence type="ECO:0000256" key="7">
    <source>
        <dbReference type="ARBA" id="ARBA00023163"/>
    </source>
</evidence>
<evidence type="ECO:0000313" key="11">
    <source>
        <dbReference type="Proteomes" id="UP000309676"/>
    </source>
</evidence>
<dbReference type="Gene3D" id="1.10.10.10">
    <property type="entry name" value="Winged helix-like DNA-binding domain superfamily/Winged helix DNA-binding domain"/>
    <property type="match status" value="1"/>
</dbReference>
<evidence type="ECO:0000256" key="5">
    <source>
        <dbReference type="ARBA" id="ARBA00023136"/>
    </source>
</evidence>
<evidence type="ECO:0000256" key="8">
    <source>
        <dbReference type="ARBA" id="ARBA00023288"/>
    </source>
</evidence>
<evidence type="ECO:0000256" key="6">
    <source>
        <dbReference type="ARBA" id="ARBA00023139"/>
    </source>
</evidence>
<keyword evidence="3" id="KW-0805">Transcription regulation</keyword>
<evidence type="ECO:0000313" key="10">
    <source>
        <dbReference type="EMBL" id="TLS52635.1"/>
    </source>
</evidence>
<keyword evidence="7" id="KW-0804">Transcription</keyword>
<dbReference type="PANTHER" id="PTHR43649:SF33">
    <property type="entry name" value="POLYGALACTURONAN_RHAMNOGALACTURONAN-BINDING PROTEIN YTCQ"/>
    <property type="match status" value="1"/>
</dbReference>
<gene>
    <name evidence="10" type="ORF">FE782_08345</name>
</gene>
<name>A0A5R9GLG4_9BACL</name>
<accession>A0A5R9GLG4</accession>
<sequence length="455" mass="51273">MSGKPDRVTFEARMNVILTELRKEIISGIRPQGSYLPSETVLGEQFRMSKKSVRKALESLVDEGLIVKIPRVGNQVSIREKEPLAVIRLGVYPSIEEQGVLAGLLERFGRTYPNVRVETVTLPYSRYPSSVKGYLDEGFLDVFTLNNRNFADLEHSDHLHLVEERMPNPELHPFLSERFRAGGKLYATPFQFSPVVLCYNKDLFKRSGLKEPHSGWSWKELLDCAVAIKETSGVYGFYAHIESLNRFPIFLLQAGYRFLRDDDGGYRFDDPALWDILTDCRRLLHGQGVPPAFLSEGDAGAETLFKEQKTGMIMTTYYGLQLLKSVPFAYDISPLPFGRLPKTLLLVTGLAVNRQSKQKESARLLVDFLTGPSAQRELQLFSLAPSAHSGAADEAEEATKDGPSRYRLYREIVPAFADYKELDISIEALDAFSQELKLFWAGLEEPEAVIGRLHG</sequence>
<dbReference type="InterPro" id="IPR050490">
    <property type="entry name" value="Bact_solute-bd_prot1"/>
</dbReference>
<dbReference type="SUPFAM" id="SSF46785">
    <property type="entry name" value="Winged helix' DNA-binding domain"/>
    <property type="match status" value="1"/>
</dbReference>
<dbReference type="GO" id="GO:0003677">
    <property type="term" value="F:DNA binding"/>
    <property type="evidence" value="ECO:0007669"/>
    <property type="project" value="UniProtKB-KW"/>
</dbReference>
<dbReference type="InterPro" id="IPR036390">
    <property type="entry name" value="WH_DNA-bd_sf"/>
</dbReference>
<dbReference type="PROSITE" id="PS50949">
    <property type="entry name" value="HTH_GNTR"/>
    <property type="match status" value="1"/>
</dbReference>
<dbReference type="Gene3D" id="3.40.190.10">
    <property type="entry name" value="Periplasmic binding protein-like II"/>
    <property type="match status" value="1"/>
</dbReference>
<dbReference type="InterPro" id="IPR000524">
    <property type="entry name" value="Tscrpt_reg_HTH_GntR"/>
</dbReference>
<comment type="caution">
    <text evidence="10">The sequence shown here is derived from an EMBL/GenBank/DDBJ whole genome shotgun (WGS) entry which is preliminary data.</text>
</comment>
<dbReference type="GO" id="GO:0003700">
    <property type="term" value="F:DNA-binding transcription factor activity"/>
    <property type="evidence" value="ECO:0007669"/>
    <property type="project" value="InterPro"/>
</dbReference>
<dbReference type="InterPro" id="IPR036388">
    <property type="entry name" value="WH-like_DNA-bd_sf"/>
</dbReference>
<dbReference type="OrthoDB" id="2374506at2"/>
<dbReference type="CDD" id="cd07377">
    <property type="entry name" value="WHTH_GntR"/>
    <property type="match status" value="1"/>
</dbReference>
<dbReference type="InterPro" id="IPR006059">
    <property type="entry name" value="SBP"/>
</dbReference>
<dbReference type="Proteomes" id="UP000309676">
    <property type="component" value="Unassembled WGS sequence"/>
</dbReference>
<dbReference type="AlphaFoldDB" id="A0A5R9GLG4"/>
<protein>
    <submittedName>
        <fullName evidence="10">Extracellular solute-binding protein</fullName>
    </submittedName>
</protein>